<dbReference type="InterPro" id="IPR016047">
    <property type="entry name" value="M23ase_b-sheet_dom"/>
</dbReference>
<dbReference type="GO" id="GO:0016787">
    <property type="term" value="F:hydrolase activity"/>
    <property type="evidence" value="ECO:0007669"/>
    <property type="project" value="UniProtKB-KW"/>
</dbReference>
<dbReference type="PANTHER" id="PTHR21666">
    <property type="entry name" value="PEPTIDASE-RELATED"/>
    <property type="match status" value="1"/>
</dbReference>
<feature type="transmembrane region" description="Helical" evidence="3">
    <location>
        <begin position="20"/>
        <end position="40"/>
    </location>
</feature>
<keyword evidence="1" id="KW-0732">Signal</keyword>
<keyword evidence="3" id="KW-0472">Membrane</keyword>
<dbReference type="EC" id="3.4.-.-" evidence="5"/>
<keyword evidence="3" id="KW-1133">Transmembrane helix</keyword>
<dbReference type="PANTHER" id="PTHR21666:SF289">
    <property type="entry name" value="L-ALA--D-GLU ENDOPEPTIDASE"/>
    <property type="match status" value="1"/>
</dbReference>
<name>A0ABT9H458_9SPHN</name>
<evidence type="ECO:0000259" key="4">
    <source>
        <dbReference type="Pfam" id="PF01551"/>
    </source>
</evidence>
<keyword evidence="3" id="KW-0812">Transmembrane</keyword>
<evidence type="ECO:0000256" key="2">
    <source>
        <dbReference type="SAM" id="Coils"/>
    </source>
</evidence>
<comment type="caution">
    <text evidence="5">The sequence shown here is derived from an EMBL/GenBank/DDBJ whole genome shotgun (WGS) entry which is preliminary data.</text>
</comment>
<evidence type="ECO:0000313" key="5">
    <source>
        <dbReference type="EMBL" id="MDP4538028.1"/>
    </source>
</evidence>
<feature type="coiled-coil region" evidence="2">
    <location>
        <begin position="52"/>
        <end position="79"/>
    </location>
</feature>
<evidence type="ECO:0000256" key="1">
    <source>
        <dbReference type="ARBA" id="ARBA00022729"/>
    </source>
</evidence>
<sequence>MRSEGQVRFVTVSSRVQMAAAAFVVAALFAFVGTLGAMSWSQYRASSDRVLLAEREHKVADSEERLANYRDDIDEVADDLQRRQKFIEDMVASLPADVIVPAAAEADTEATATVEKVSMVIPEAADLAKIEARQLAFVEGMTRFADERSSRAAAALRTLGLNPDTVLRRAEREAMGGPLERLTTGSDDDLDPRFERLGLSLARMSALETSLDALPQVKPANTRLSSGFGFRRDPFNGRGAMHSGLDFAGPQGTPIAAASKGRVSFVGRRSGYGNTVEIDHGGGLMTRYAHLSSFKVRAGQQVEAGTAIAAMGSTGRSTGSHLHFEVRIDGRAVNPRPFLETAPNVLKEIRSASARASL</sequence>
<feature type="domain" description="M23ase beta-sheet core" evidence="4">
    <location>
        <begin position="241"/>
        <end position="335"/>
    </location>
</feature>
<keyword evidence="6" id="KW-1185">Reference proteome</keyword>
<dbReference type="Pfam" id="PF01551">
    <property type="entry name" value="Peptidase_M23"/>
    <property type="match status" value="1"/>
</dbReference>
<dbReference type="Proteomes" id="UP001235664">
    <property type="component" value="Unassembled WGS sequence"/>
</dbReference>
<keyword evidence="5" id="KW-0378">Hydrolase</keyword>
<organism evidence="5 6">
    <name type="scientific">Qipengyuania benthica</name>
    <dbReference type="NCBI Taxonomy" id="3067651"/>
    <lineage>
        <taxon>Bacteria</taxon>
        <taxon>Pseudomonadati</taxon>
        <taxon>Pseudomonadota</taxon>
        <taxon>Alphaproteobacteria</taxon>
        <taxon>Sphingomonadales</taxon>
        <taxon>Erythrobacteraceae</taxon>
        <taxon>Qipengyuania</taxon>
    </lineage>
</organism>
<dbReference type="Gene3D" id="2.70.70.10">
    <property type="entry name" value="Glucose Permease (Domain IIA)"/>
    <property type="match status" value="1"/>
</dbReference>
<reference evidence="5 6" key="1">
    <citation type="submission" date="2023-08" db="EMBL/GenBank/DDBJ databases">
        <title>genomic of DY56.</title>
        <authorList>
            <person name="Wang Y."/>
        </authorList>
    </citation>
    <scope>NUCLEOTIDE SEQUENCE [LARGE SCALE GENOMIC DNA]</scope>
    <source>
        <strain evidence="5 6">DY56-A-20</strain>
    </source>
</reference>
<dbReference type="EMBL" id="JAVAIL010000001">
    <property type="protein sequence ID" value="MDP4538028.1"/>
    <property type="molecule type" value="Genomic_DNA"/>
</dbReference>
<keyword evidence="2" id="KW-0175">Coiled coil</keyword>
<gene>
    <name evidence="5" type="ORF">Q9K01_00110</name>
</gene>
<accession>A0ABT9H458</accession>
<proteinExistence type="predicted"/>
<dbReference type="SUPFAM" id="SSF51261">
    <property type="entry name" value="Duplicated hybrid motif"/>
    <property type="match status" value="1"/>
</dbReference>
<dbReference type="CDD" id="cd12797">
    <property type="entry name" value="M23_peptidase"/>
    <property type="match status" value="1"/>
</dbReference>
<evidence type="ECO:0000313" key="6">
    <source>
        <dbReference type="Proteomes" id="UP001235664"/>
    </source>
</evidence>
<dbReference type="InterPro" id="IPR011055">
    <property type="entry name" value="Dup_hybrid_motif"/>
</dbReference>
<dbReference type="InterPro" id="IPR050570">
    <property type="entry name" value="Cell_wall_metabolism_enzyme"/>
</dbReference>
<evidence type="ECO:0000256" key="3">
    <source>
        <dbReference type="SAM" id="Phobius"/>
    </source>
</evidence>
<protein>
    <submittedName>
        <fullName evidence="5">M23 family metallopeptidase</fullName>
        <ecNumber evidence="5">3.4.-.-</ecNumber>
    </submittedName>
</protein>